<proteinExistence type="inferred from homology"/>
<dbReference type="SFLD" id="SFLDS00029">
    <property type="entry name" value="Radical_SAM"/>
    <property type="match status" value="1"/>
</dbReference>
<feature type="binding site" evidence="8">
    <location>
        <position position="94"/>
    </location>
    <ligand>
        <name>S-adenosyl-L-methionine</name>
        <dbReference type="ChEBI" id="CHEBI:59789"/>
    </ligand>
</feature>
<feature type="binding site" evidence="8">
    <location>
        <begin position="19"/>
        <end position="21"/>
    </location>
    <ligand>
        <name>substrate</name>
    </ligand>
</feature>
<feature type="binding site" evidence="8">
    <location>
        <position position="92"/>
    </location>
    <ligand>
        <name>substrate</name>
    </ligand>
</feature>
<keyword evidence="2 8" id="KW-0949">S-adenosyl-L-methionine</keyword>
<sequence>MWRHRSSWSTRSSGPPRAVQGEGPSTGTSCAFLRLGGCNLDCRWCDTPYTWDWKGLSDTGIPYRPAEELHAMDPAEVAERLLEFGVGLIVVSGGEPLNQRTRLEPVVRSLRGAGIAVEIETNGTVAPGATLTAAGVRFNVSPKLAHSGVAEERRIVPEVLREFTRLPGTAFKFVCATASDLEEVDALVARHSLENIWIMPRGQSPEEIGEGIRALADEVVRRKWNLSGRLHVTIWGSKRGV</sequence>
<evidence type="ECO:0000256" key="7">
    <source>
        <dbReference type="ARBA" id="ARBA00023239"/>
    </source>
</evidence>
<evidence type="ECO:0000256" key="4">
    <source>
        <dbReference type="ARBA" id="ARBA00022842"/>
    </source>
</evidence>
<comment type="similarity">
    <text evidence="8">Belongs to the radical SAM superfamily. 7-carboxy-7-deazaguanine synthase family.</text>
</comment>
<feature type="binding site" evidence="8">
    <location>
        <begin position="141"/>
        <end position="143"/>
    </location>
    <ligand>
        <name>S-adenosyl-L-methionine</name>
        <dbReference type="ChEBI" id="CHEBI:59789"/>
    </ligand>
</feature>
<dbReference type="RefSeq" id="WP_346174153.1">
    <property type="nucleotide sequence ID" value="NZ_BAAASD010000006.1"/>
</dbReference>
<dbReference type="Pfam" id="PF04055">
    <property type="entry name" value="Radical_SAM"/>
    <property type="match status" value="1"/>
</dbReference>
<feature type="region of interest" description="Disordered" evidence="9">
    <location>
        <begin position="1"/>
        <end position="24"/>
    </location>
</feature>
<keyword evidence="6 8" id="KW-0411">Iron-sulfur</keyword>
<name>A0ABN3FRJ6_9ACTN</name>
<dbReference type="PANTHER" id="PTHR42836:SF1">
    <property type="entry name" value="7-CARBOXY-7-DEAZAGUANINE SYNTHASE"/>
    <property type="match status" value="1"/>
</dbReference>
<feature type="binding site" evidence="8">
    <location>
        <position position="45"/>
    </location>
    <ligand>
        <name>[4Fe-4S] cluster</name>
        <dbReference type="ChEBI" id="CHEBI:49883"/>
        <note>4Fe-4S-S-AdoMet</note>
    </ligand>
</feature>
<dbReference type="Proteomes" id="UP001500253">
    <property type="component" value="Unassembled WGS sequence"/>
</dbReference>
<dbReference type="InterPro" id="IPR058240">
    <property type="entry name" value="rSAM_sf"/>
</dbReference>
<evidence type="ECO:0000313" key="12">
    <source>
        <dbReference type="Proteomes" id="UP001500253"/>
    </source>
</evidence>
<evidence type="ECO:0000256" key="5">
    <source>
        <dbReference type="ARBA" id="ARBA00023004"/>
    </source>
</evidence>
<dbReference type="InterPro" id="IPR007197">
    <property type="entry name" value="rSAM"/>
</dbReference>
<comment type="cofactor">
    <cofactor evidence="8">
        <name>S-adenosyl-L-methionine</name>
        <dbReference type="ChEBI" id="CHEBI:59789"/>
    </cofactor>
    <text evidence="8">Binds 1 S-adenosyl-L-methionine per subunit.</text>
</comment>
<evidence type="ECO:0000256" key="8">
    <source>
        <dbReference type="HAMAP-Rule" id="MF_00917"/>
    </source>
</evidence>
<comment type="pathway">
    <text evidence="8">Purine metabolism; 7-cyano-7-deazaguanine biosynthesis.</text>
</comment>
<dbReference type="HAMAP" id="MF_00917">
    <property type="entry name" value="QueE"/>
    <property type="match status" value="1"/>
</dbReference>
<dbReference type="EC" id="4.3.99.3" evidence="8"/>
<reference evidence="11 12" key="1">
    <citation type="journal article" date="2019" name="Int. J. Syst. Evol. Microbiol.">
        <title>The Global Catalogue of Microorganisms (GCM) 10K type strain sequencing project: providing services to taxonomists for standard genome sequencing and annotation.</title>
        <authorList>
            <consortium name="The Broad Institute Genomics Platform"/>
            <consortium name="The Broad Institute Genome Sequencing Center for Infectious Disease"/>
            <person name="Wu L."/>
            <person name="Ma J."/>
        </authorList>
    </citation>
    <scope>NUCLEOTIDE SEQUENCE [LARGE SCALE GENOMIC DNA]</scope>
    <source>
        <strain evidence="11 12">JCM 4316</strain>
    </source>
</reference>
<protein>
    <recommendedName>
        <fullName evidence="8">7-carboxy-7-deazaguanine synthase</fullName>
        <shortName evidence="8">CDG synthase</shortName>
        <ecNumber evidence="8">4.3.99.3</ecNumber>
    </recommendedName>
    <alternativeName>
        <fullName evidence="8">Queuosine biosynthesis protein QueE</fullName>
    </alternativeName>
</protein>
<organism evidence="11 12">
    <name type="scientific">Streptomyces cuspidosporus</name>
    <dbReference type="NCBI Taxonomy" id="66882"/>
    <lineage>
        <taxon>Bacteria</taxon>
        <taxon>Bacillati</taxon>
        <taxon>Actinomycetota</taxon>
        <taxon>Actinomycetes</taxon>
        <taxon>Kitasatosporales</taxon>
        <taxon>Streptomycetaceae</taxon>
        <taxon>Streptomyces</taxon>
    </lineage>
</organism>
<evidence type="ECO:0000256" key="6">
    <source>
        <dbReference type="ARBA" id="ARBA00023014"/>
    </source>
</evidence>
<comment type="catalytic activity">
    <reaction evidence="8">
        <text>6-carboxy-5,6,7,8-tetrahydropterin + H(+) = 7-carboxy-7-carbaguanine + NH4(+)</text>
        <dbReference type="Rhea" id="RHEA:27974"/>
        <dbReference type="ChEBI" id="CHEBI:15378"/>
        <dbReference type="ChEBI" id="CHEBI:28938"/>
        <dbReference type="ChEBI" id="CHEBI:61032"/>
        <dbReference type="ChEBI" id="CHEBI:61036"/>
        <dbReference type="EC" id="4.3.99.3"/>
    </reaction>
</comment>
<dbReference type="Gene3D" id="3.20.20.70">
    <property type="entry name" value="Aldolase class I"/>
    <property type="match status" value="1"/>
</dbReference>
<comment type="caution">
    <text evidence="8">Lacks conserved residue(s) required for the propagation of feature annotation.</text>
</comment>
<comment type="caution">
    <text evidence="11">The sequence shown here is derived from an EMBL/GenBank/DDBJ whole genome shotgun (WGS) entry which is preliminary data.</text>
</comment>
<feature type="binding site" evidence="8">
    <location>
        <position position="47"/>
    </location>
    <ligand>
        <name>Mg(2+)</name>
        <dbReference type="ChEBI" id="CHEBI:18420"/>
    </ligand>
</feature>
<feature type="binding site" evidence="8">
    <location>
        <position position="42"/>
    </location>
    <ligand>
        <name>[4Fe-4S] cluster</name>
        <dbReference type="ChEBI" id="CHEBI:49883"/>
        <note>4Fe-4S-S-AdoMet</note>
    </ligand>
</feature>
<evidence type="ECO:0000259" key="10">
    <source>
        <dbReference type="PROSITE" id="PS51918"/>
    </source>
</evidence>
<comment type="subunit">
    <text evidence="8">Homodimer.</text>
</comment>
<feature type="binding site" evidence="8">
    <location>
        <position position="38"/>
    </location>
    <ligand>
        <name>[4Fe-4S] cluster</name>
        <dbReference type="ChEBI" id="CHEBI:49883"/>
        <note>4Fe-4S-S-AdoMet</note>
    </ligand>
</feature>
<keyword evidence="12" id="KW-1185">Reference proteome</keyword>
<feature type="binding site" evidence="8">
    <location>
        <begin position="44"/>
        <end position="46"/>
    </location>
    <ligand>
        <name>S-adenosyl-L-methionine</name>
        <dbReference type="ChEBI" id="CHEBI:59789"/>
    </ligand>
</feature>
<comment type="cofactor">
    <cofactor evidence="8">
        <name>[4Fe-4S] cluster</name>
        <dbReference type="ChEBI" id="CHEBI:49883"/>
    </cofactor>
    <text evidence="8">Binds 1 [4Fe-4S] cluster. The cluster is coordinated with 3 cysteines and an exchangeable S-adenosyl-L-methionine.</text>
</comment>
<keyword evidence="7 8" id="KW-0456">Lyase</keyword>
<feature type="domain" description="Radical SAM core" evidence="10">
    <location>
        <begin position="25"/>
        <end position="237"/>
    </location>
</feature>
<evidence type="ECO:0000256" key="2">
    <source>
        <dbReference type="ARBA" id="ARBA00022691"/>
    </source>
</evidence>
<evidence type="ECO:0000256" key="9">
    <source>
        <dbReference type="SAM" id="MobiDB-lite"/>
    </source>
</evidence>
<gene>
    <name evidence="8" type="primary">queE</name>
    <name evidence="11" type="ORF">GCM10010246_20440</name>
</gene>
<evidence type="ECO:0000256" key="3">
    <source>
        <dbReference type="ARBA" id="ARBA00022723"/>
    </source>
</evidence>
<evidence type="ECO:0000256" key="1">
    <source>
        <dbReference type="ARBA" id="ARBA00022485"/>
    </source>
</evidence>
<dbReference type="PROSITE" id="PS51918">
    <property type="entry name" value="RADICAL_SAM"/>
    <property type="match status" value="1"/>
</dbReference>
<keyword evidence="5 8" id="KW-0408">Iron</keyword>
<dbReference type="InterPro" id="IPR013785">
    <property type="entry name" value="Aldolase_TIM"/>
</dbReference>
<accession>A0ABN3FRJ6</accession>
<dbReference type="PIRSF" id="PIRSF000370">
    <property type="entry name" value="QueE"/>
    <property type="match status" value="1"/>
</dbReference>
<dbReference type="SUPFAM" id="SSF102114">
    <property type="entry name" value="Radical SAM enzymes"/>
    <property type="match status" value="1"/>
</dbReference>
<keyword evidence="4 8" id="KW-0460">Magnesium</keyword>
<dbReference type="PANTHER" id="PTHR42836">
    <property type="entry name" value="7-CARBOXY-7-DEAZAGUANINE SYNTHASE"/>
    <property type="match status" value="1"/>
</dbReference>
<feature type="binding site" evidence="8">
    <location>
        <position position="34"/>
    </location>
    <ligand>
        <name>substrate</name>
    </ligand>
</feature>
<keyword evidence="8" id="KW-0671">Queuosine biosynthesis</keyword>
<keyword evidence="1 8" id="KW-0004">4Fe-4S</keyword>
<comment type="cofactor">
    <cofactor evidence="8">
        <name>Mg(2+)</name>
        <dbReference type="ChEBI" id="CHEBI:18420"/>
    </cofactor>
</comment>
<keyword evidence="3 8" id="KW-0479">Metal-binding</keyword>
<dbReference type="CDD" id="cd01335">
    <property type="entry name" value="Radical_SAM"/>
    <property type="match status" value="1"/>
</dbReference>
<dbReference type="EMBL" id="BAAASD010000006">
    <property type="protein sequence ID" value="GAA2336151.1"/>
    <property type="molecule type" value="Genomic_DNA"/>
</dbReference>
<comment type="function">
    <text evidence="8">Catalyzes the complex heterocyclic radical-mediated conversion of 6-carboxy-5,6,7,8-tetrahydropterin (CPH4) to 7-carboxy-7-deazaguanine (CDG), a step common to the biosynthetic pathways of all 7-deazapurine-containing compounds.</text>
</comment>
<dbReference type="InterPro" id="IPR024924">
    <property type="entry name" value="7-CO-7-deazaguanine_synth-like"/>
</dbReference>
<evidence type="ECO:0000313" key="11">
    <source>
        <dbReference type="EMBL" id="GAA2336151.1"/>
    </source>
</evidence>